<dbReference type="Proteomes" id="UP000218172">
    <property type="component" value="Unassembled WGS sequence"/>
</dbReference>
<comment type="caution">
    <text evidence="2">The sequence shown here is derived from an EMBL/GenBank/DDBJ whole genome shotgun (WGS) entry which is preliminary data.</text>
</comment>
<gene>
    <name evidence="2" type="ORF">COC19_07180</name>
</gene>
<reference evidence="3" key="1">
    <citation type="submission" date="2017-08" db="EMBL/GenBank/DDBJ databases">
        <title>A dynamic microbial community with high functional redundancy inhabits the cold, oxic subseafloor aquifer.</title>
        <authorList>
            <person name="Tully B.J."/>
            <person name="Wheat C.G."/>
            <person name="Glazer B.T."/>
            <person name="Huber J.A."/>
        </authorList>
    </citation>
    <scope>NUCLEOTIDE SEQUENCE [LARGE SCALE GENOMIC DNA]</scope>
</reference>
<evidence type="ECO:0008006" key="4">
    <source>
        <dbReference type="Google" id="ProtNLM"/>
    </source>
</evidence>
<evidence type="ECO:0000313" key="2">
    <source>
        <dbReference type="EMBL" id="PCH59344.1"/>
    </source>
</evidence>
<keyword evidence="1" id="KW-0812">Transmembrane</keyword>
<evidence type="ECO:0000313" key="3">
    <source>
        <dbReference type="Proteomes" id="UP000218172"/>
    </source>
</evidence>
<protein>
    <recommendedName>
        <fullName evidence="4">DUF4845 domain-containing protein</fullName>
    </recommendedName>
</protein>
<dbReference type="AlphaFoldDB" id="A0A2A4MHY2"/>
<feature type="transmembrane region" description="Helical" evidence="1">
    <location>
        <begin position="14"/>
        <end position="34"/>
    </location>
</feature>
<name>A0A2A4MHY2_9GAMM</name>
<sequence>MPNLPATQRGVSKLGVLILFICLAGMLTVSLKLLPLYINHNLIVNLATAMVDSNEADNLSQAEFRQRMGSGLRINNILNFDLNKIKLTKSSGKAVINIAYENRVSLIANIDVVVIFDSQIPQ</sequence>
<organism evidence="2 3">
    <name type="scientific">SAR86 cluster bacterium</name>
    <dbReference type="NCBI Taxonomy" id="2030880"/>
    <lineage>
        <taxon>Bacteria</taxon>
        <taxon>Pseudomonadati</taxon>
        <taxon>Pseudomonadota</taxon>
        <taxon>Gammaproteobacteria</taxon>
        <taxon>SAR86 cluster</taxon>
    </lineage>
</organism>
<dbReference type="InterPro" id="IPR032314">
    <property type="entry name" value="DUF4845"/>
</dbReference>
<keyword evidence="1" id="KW-0472">Membrane</keyword>
<dbReference type="Pfam" id="PF16137">
    <property type="entry name" value="DUF4845"/>
    <property type="match status" value="1"/>
</dbReference>
<proteinExistence type="predicted"/>
<accession>A0A2A4MHY2</accession>
<dbReference type="EMBL" id="NVQR01000122">
    <property type="protein sequence ID" value="PCH59344.1"/>
    <property type="molecule type" value="Genomic_DNA"/>
</dbReference>
<keyword evidence="1" id="KW-1133">Transmembrane helix</keyword>
<evidence type="ECO:0000256" key="1">
    <source>
        <dbReference type="SAM" id="Phobius"/>
    </source>
</evidence>